<evidence type="ECO:0000256" key="1">
    <source>
        <dbReference type="SAM" id="MobiDB-lite"/>
    </source>
</evidence>
<name>A0ABD6CG09_9EURY</name>
<evidence type="ECO:0000313" key="3">
    <source>
        <dbReference type="Proteomes" id="UP001597119"/>
    </source>
</evidence>
<evidence type="ECO:0000313" key="2">
    <source>
        <dbReference type="EMBL" id="MFD1588162.1"/>
    </source>
</evidence>
<reference evidence="2 3" key="1">
    <citation type="journal article" date="2019" name="Int. J. Syst. Evol. Microbiol.">
        <title>The Global Catalogue of Microorganisms (GCM) 10K type strain sequencing project: providing services to taxonomists for standard genome sequencing and annotation.</title>
        <authorList>
            <consortium name="The Broad Institute Genomics Platform"/>
            <consortium name="The Broad Institute Genome Sequencing Center for Infectious Disease"/>
            <person name="Wu L."/>
            <person name="Ma J."/>
        </authorList>
    </citation>
    <scope>NUCLEOTIDE SEQUENCE [LARGE SCALE GENOMIC DNA]</scope>
    <source>
        <strain evidence="2 3">CGMCC 1.12125</strain>
    </source>
</reference>
<comment type="caution">
    <text evidence="2">The sequence shown here is derived from an EMBL/GenBank/DDBJ whole genome shotgun (WGS) entry which is preliminary data.</text>
</comment>
<proteinExistence type="predicted"/>
<dbReference type="EMBL" id="JBHUDJ010000009">
    <property type="protein sequence ID" value="MFD1588162.1"/>
    <property type="molecule type" value="Genomic_DNA"/>
</dbReference>
<feature type="region of interest" description="Disordered" evidence="1">
    <location>
        <begin position="1"/>
        <end position="25"/>
    </location>
</feature>
<gene>
    <name evidence="2" type="ORF">ACFR9U_14360</name>
</gene>
<accession>A0ABD6CG09</accession>
<dbReference type="RefSeq" id="WP_247381691.1">
    <property type="nucleotide sequence ID" value="NZ_JALLGV010000011.1"/>
</dbReference>
<dbReference type="Proteomes" id="UP001597119">
    <property type="component" value="Unassembled WGS sequence"/>
</dbReference>
<organism evidence="2 3">
    <name type="scientific">Halorientalis brevis</name>
    <dbReference type="NCBI Taxonomy" id="1126241"/>
    <lineage>
        <taxon>Archaea</taxon>
        <taxon>Methanobacteriati</taxon>
        <taxon>Methanobacteriota</taxon>
        <taxon>Stenosarchaea group</taxon>
        <taxon>Halobacteria</taxon>
        <taxon>Halobacteriales</taxon>
        <taxon>Haloarculaceae</taxon>
        <taxon>Halorientalis</taxon>
    </lineage>
</organism>
<dbReference type="AlphaFoldDB" id="A0ABD6CG09"/>
<protein>
    <submittedName>
        <fullName evidence="2">Uncharacterized protein</fullName>
    </submittedName>
</protein>
<keyword evidence="3" id="KW-1185">Reference proteome</keyword>
<sequence length="197" mass="21523">MTTDSSAEMLDAESVFDQSSEPTTGALPTVTVVATGPATFSRQICPDDEAEIVATHEVSEVAIEHEINTADAFEQVLDPQFKGRGPTLCKNTIVDWVLDEHAMDGYVRAGGPEAWSLTIEGTVEDWKELGLAMEPEGNLHRKGGRIETVCWNLRDLASDGFSNDSAVLAALDLIEHHDIDCSWSLFTDLLIEEESDE</sequence>